<evidence type="ECO:0000256" key="6">
    <source>
        <dbReference type="ARBA" id="ARBA00022842"/>
    </source>
</evidence>
<dbReference type="InterPro" id="IPR002523">
    <property type="entry name" value="MgTranspt_CorA/ZnTranspt_ZntB"/>
</dbReference>
<evidence type="ECO:0000256" key="5">
    <source>
        <dbReference type="ARBA" id="ARBA00022692"/>
    </source>
</evidence>
<dbReference type="Gene3D" id="1.20.58.340">
    <property type="entry name" value="Magnesium transport protein CorA, transmembrane region"/>
    <property type="match status" value="2"/>
</dbReference>
<dbReference type="GO" id="GO:0050897">
    <property type="term" value="F:cobalt ion binding"/>
    <property type="evidence" value="ECO:0007669"/>
    <property type="project" value="TreeGrafter"/>
</dbReference>
<dbReference type="Pfam" id="PF01544">
    <property type="entry name" value="CorA"/>
    <property type="match status" value="1"/>
</dbReference>
<keyword evidence="3" id="KW-0813">Transport</keyword>
<dbReference type="SUPFAM" id="SSF143865">
    <property type="entry name" value="CorA soluble domain-like"/>
    <property type="match status" value="1"/>
</dbReference>
<comment type="catalytic activity">
    <reaction evidence="10">
        <text>Mg(2+)(in) = Mg(2+)(out)</text>
        <dbReference type="Rhea" id="RHEA:29827"/>
        <dbReference type="ChEBI" id="CHEBI:18420"/>
    </reaction>
</comment>
<evidence type="ECO:0000313" key="14">
    <source>
        <dbReference type="Proteomes" id="UP000184498"/>
    </source>
</evidence>
<evidence type="ECO:0000256" key="9">
    <source>
        <dbReference type="ARBA" id="ARBA00023136"/>
    </source>
</evidence>
<keyword evidence="4" id="KW-1003">Cell membrane</keyword>
<evidence type="ECO:0000313" key="13">
    <source>
        <dbReference type="EMBL" id="SHK52810.1"/>
    </source>
</evidence>
<dbReference type="Gene3D" id="3.30.460.20">
    <property type="entry name" value="CorA soluble domain-like"/>
    <property type="match status" value="1"/>
</dbReference>
<keyword evidence="5 12" id="KW-0812">Transmembrane</keyword>
<keyword evidence="14" id="KW-1185">Reference proteome</keyword>
<evidence type="ECO:0000256" key="12">
    <source>
        <dbReference type="SAM" id="Phobius"/>
    </source>
</evidence>
<dbReference type="CDD" id="cd12832">
    <property type="entry name" value="TmCorA-like_u3"/>
    <property type="match status" value="1"/>
</dbReference>
<dbReference type="Proteomes" id="UP000184498">
    <property type="component" value="Unassembled WGS sequence"/>
</dbReference>
<evidence type="ECO:0000256" key="4">
    <source>
        <dbReference type="ARBA" id="ARBA00022475"/>
    </source>
</evidence>
<evidence type="ECO:0000256" key="11">
    <source>
        <dbReference type="ARBA" id="ARBA00045497"/>
    </source>
</evidence>
<name>A0A1M6T787_9FLAO</name>
<gene>
    <name evidence="13" type="ORF">SAMN05444371_2688</name>
</gene>
<evidence type="ECO:0000256" key="1">
    <source>
        <dbReference type="ARBA" id="ARBA00004651"/>
    </source>
</evidence>
<protein>
    <submittedName>
        <fullName evidence="13">Magnesium transporter</fullName>
    </submittedName>
</protein>
<evidence type="ECO:0000256" key="8">
    <source>
        <dbReference type="ARBA" id="ARBA00023065"/>
    </source>
</evidence>
<dbReference type="SUPFAM" id="SSF144083">
    <property type="entry name" value="Magnesium transport protein CorA, transmembrane region"/>
    <property type="match status" value="1"/>
</dbReference>
<dbReference type="GO" id="GO:0000287">
    <property type="term" value="F:magnesium ion binding"/>
    <property type="evidence" value="ECO:0007669"/>
    <property type="project" value="TreeGrafter"/>
</dbReference>
<keyword evidence="6" id="KW-0460">Magnesium</keyword>
<dbReference type="EMBL" id="FRAM01000003">
    <property type="protein sequence ID" value="SHK52810.1"/>
    <property type="molecule type" value="Genomic_DNA"/>
</dbReference>
<dbReference type="GO" id="GO:0015095">
    <property type="term" value="F:magnesium ion transmembrane transporter activity"/>
    <property type="evidence" value="ECO:0007669"/>
    <property type="project" value="TreeGrafter"/>
</dbReference>
<dbReference type="GO" id="GO:0015087">
    <property type="term" value="F:cobalt ion transmembrane transporter activity"/>
    <property type="evidence" value="ECO:0007669"/>
    <property type="project" value="TreeGrafter"/>
</dbReference>
<dbReference type="InterPro" id="IPR045861">
    <property type="entry name" value="CorA_cytoplasmic_dom"/>
</dbReference>
<dbReference type="OrthoDB" id="9803416at2"/>
<keyword evidence="7 12" id="KW-1133">Transmembrane helix</keyword>
<comment type="subcellular location">
    <subcellularLocation>
        <location evidence="1">Cell membrane</location>
        <topology evidence="1">Multi-pass membrane protein</topology>
    </subcellularLocation>
</comment>
<dbReference type="InterPro" id="IPR045863">
    <property type="entry name" value="CorA_TM1_TM2"/>
</dbReference>
<evidence type="ECO:0000256" key="10">
    <source>
        <dbReference type="ARBA" id="ARBA00034269"/>
    </source>
</evidence>
<organism evidence="13 14">
    <name type="scientific">Epilithonimonas mollis</name>
    <dbReference type="NCBI Taxonomy" id="216903"/>
    <lineage>
        <taxon>Bacteria</taxon>
        <taxon>Pseudomonadati</taxon>
        <taxon>Bacteroidota</taxon>
        <taxon>Flavobacteriia</taxon>
        <taxon>Flavobacteriales</taxon>
        <taxon>Weeksellaceae</taxon>
        <taxon>Chryseobacterium group</taxon>
        <taxon>Epilithonimonas</taxon>
    </lineage>
</organism>
<evidence type="ECO:0000256" key="3">
    <source>
        <dbReference type="ARBA" id="ARBA00022448"/>
    </source>
</evidence>
<dbReference type="PANTHER" id="PTHR46494">
    <property type="entry name" value="CORA FAMILY METAL ION TRANSPORTER (EUROFUNG)"/>
    <property type="match status" value="1"/>
</dbReference>
<dbReference type="PANTHER" id="PTHR46494:SF1">
    <property type="entry name" value="CORA FAMILY METAL ION TRANSPORTER (EUROFUNG)"/>
    <property type="match status" value="1"/>
</dbReference>
<dbReference type="GO" id="GO:0005886">
    <property type="term" value="C:plasma membrane"/>
    <property type="evidence" value="ECO:0007669"/>
    <property type="project" value="UniProtKB-SubCell"/>
</dbReference>
<sequence>MPIEQKYKTTHWEWIDVTAPTEEDLQFLNERYHINYLLLEDTIDPNHLPKYEEVGDVKFFLARESTDLERRTLNNISDISSKLGIFLLPKLIITTHRAKSKSIHEVCEELKKENPDSISRDHLALKLALRIIKTFDDESRNLLEIMDTIENEIFLKNTNHTNQIRRLYKLKRKSGLNTRILNISGEWISKFKTLALEEVEVMDLLDKQKDVIADFDHVNAQTVNLISMFLALSDQKANQVMKLLAIYSVYFLPITFIAGVYGMNFDNMPELHHKKGYYYTLGLMAVIVIVTFIYMRRKKWQG</sequence>
<dbReference type="AlphaFoldDB" id="A0A1M6T787"/>
<reference evidence="14" key="1">
    <citation type="submission" date="2016-11" db="EMBL/GenBank/DDBJ databases">
        <authorList>
            <person name="Varghese N."/>
            <person name="Submissions S."/>
        </authorList>
    </citation>
    <scope>NUCLEOTIDE SEQUENCE [LARGE SCALE GENOMIC DNA]</scope>
    <source>
        <strain evidence="14">DSM 18016</strain>
    </source>
</reference>
<keyword evidence="8" id="KW-0406">Ion transport</keyword>
<comment type="function">
    <text evidence="11">Mediates influx of magnesium ions. Alternates between open and closed states. Activated by low cytoplasmic Mg(2+) levels. Inactive when cytoplasmic Mg(2+) levels are high.</text>
</comment>
<feature type="transmembrane region" description="Helical" evidence="12">
    <location>
        <begin position="243"/>
        <end position="264"/>
    </location>
</feature>
<dbReference type="RefSeq" id="WP_072998919.1">
    <property type="nucleotide sequence ID" value="NZ_FRAM01000003.1"/>
</dbReference>
<accession>A0A1M6T787</accession>
<feature type="transmembrane region" description="Helical" evidence="12">
    <location>
        <begin position="276"/>
        <end position="295"/>
    </location>
</feature>
<dbReference type="STRING" id="216903.SAMN05444371_2688"/>
<evidence type="ECO:0000256" key="2">
    <source>
        <dbReference type="ARBA" id="ARBA00009765"/>
    </source>
</evidence>
<evidence type="ECO:0000256" key="7">
    <source>
        <dbReference type="ARBA" id="ARBA00022989"/>
    </source>
</evidence>
<keyword evidence="9 12" id="KW-0472">Membrane</keyword>
<dbReference type="FunFam" id="1.20.58.340:FF:000004">
    <property type="entry name" value="Magnesium transport protein CorA"/>
    <property type="match status" value="1"/>
</dbReference>
<proteinExistence type="inferred from homology"/>
<comment type="similarity">
    <text evidence="2">Belongs to the CorA metal ion transporter (MIT) (TC 1.A.35) family.</text>
</comment>